<gene>
    <name evidence="3" type="ORF">C8D92_101204</name>
    <name evidence="2" type="ORF">CF392_01575</name>
</gene>
<protein>
    <submittedName>
        <fullName evidence="2">UDP pyrophosphate phosphatase</fullName>
    </submittedName>
</protein>
<dbReference type="AlphaFoldDB" id="A0A2A2I711"/>
<evidence type="ECO:0000313" key="2">
    <source>
        <dbReference type="EMBL" id="PAV27168.1"/>
    </source>
</evidence>
<proteinExistence type="predicted"/>
<feature type="region of interest" description="Disordered" evidence="1">
    <location>
        <begin position="1"/>
        <end position="53"/>
    </location>
</feature>
<evidence type="ECO:0000256" key="1">
    <source>
        <dbReference type="SAM" id="MobiDB-lite"/>
    </source>
</evidence>
<dbReference type="Proteomes" id="UP000245887">
    <property type="component" value="Unassembled WGS sequence"/>
</dbReference>
<dbReference type="EMBL" id="QEKQ01000001">
    <property type="protein sequence ID" value="PVY78998.1"/>
    <property type="molecule type" value="Genomic_DNA"/>
</dbReference>
<dbReference type="EMBL" id="NMPM01000008">
    <property type="protein sequence ID" value="PAV27168.1"/>
    <property type="molecule type" value="Genomic_DNA"/>
</dbReference>
<dbReference type="OrthoDB" id="6369920at2"/>
<evidence type="ECO:0000313" key="4">
    <source>
        <dbReference type="Proteomes" id="UP000218332"/>
    </source>
</evidence>
<name>A0A2A2I711_9GAMM</name>
<dbReference type="RefSeq" id="WP_095609711.1">
    <property type="nucleotide sequence ID" value="NZ_NMPM01000008.1"/>
</dbReference>
<organism evidence="2 4">
    <name type="scientific">Tamilnaduibacter salinus</name>
    <dbReference type="NCBI Taxonomy" id="1484056"/>
    <lineage>
        <taxon>Bacteria</taxon>
        <taxon>Pseudomonadati</taxon>
        <taxon>Pseudomonadota</taxon>
        <taxon>Gammaproteobacteria</taxon>
        <taxon>Pseudomonadales</taxon>
        <taxon>Marinobacteraceae</taxon>
        <taxon>Tamilnaduibacter</taxon>
    </lineage>
</organism>
<dbReference type="Proteomes" id="UP000218332">
    <property type="component" value="Unassembled WGS sequence"/>
</dbReference>
<sequence length="115" mass="12685">MIGGVGNNNGVGLLQPERPIQRDTSQNTRPTGDRNESGRNTRAIVDGEVQTNRIDPERLERRVQARQAAEDARLERFRADDLPLSTSRALDAFSGVASQRDDGESDQLTGIDIRV</sequence>
<comment type="caution">
    <text evidence="2">The sequence shown here is derived from an EMBL/GenBank/DDBJ whole genome shotgun (WGS) entry which is preliminary data.</text>
</comment>
<accession>A0A2A2I711</accession>
<keyword evidence="4" id="KW-1185">Reference proteome</keyword>
<evidence type="ECO:0000313" key="5">
    <source>
        <dbReference type="Proteomes" id="UP000245887"/>
    </source>
</evidence>
<reference evidence="2 4" key="1">
    <citation type="submission" date="2017-07" db="EMBL/GenBank/DDBJ databases">
        <title>Tamlnaduibacter salinus (Mi-7) genome sequencing.</title>
        <authorList>
            <person name="Verma A."/>
            <person name="Krishnamurthi S."/>
        </authorList>
    </citation>
    <scope>NUCLEOTIDE SEQUENCE [LARGE SCALE GENOMIC DNA]</scope>
    <source>
        <strain evidence="2 4">Mi-7</strain>
    </source>
</reference>
<feature type="region of interest" description="Disordered" evidence="1">
    <location>
        <begin position="95"/>
        <end position="115"/>
    </location>
</feature>
<evidence type="ECO:0000313" key="3">
    <source>
        <dbReference type="EMBL" id="PVY78998.1"/>
    </source>
</evidence>
<reference evidence="3 5" key="2">
    <citation type="submission" date="2018-04" db="EMBL/GenBank/DDBJ databases">
        <title>Genomic Encyclopedia of Type Strains, Phase IV (KMG-IV): sequencing the most valuable type-strain genomes for metagenomic binning, comparative biology and taxonomic classification.</title>
        <authorList>
            <person name="Goeker M."/>
        </authorList>
    </citation>
    <scope>NUCLEOTIDE SEQUENCE [LARGE SCALE GENOMIC DNA]</scope>
    <source>
        <strain evidence="3 5">DSM 28688</strain>
    </source>
</reference>